<keyword evidence="10 15" id="KW-1133">Transmembrane helix</keyword>
<dbReference type="InParanoid" id="F6W6M1"/>
<keyword evidence="7 15" id="KW-0812">Transmembrane</keyword>
<organism evidence="16 17">
    <name type="scientific">Monodelphis domestica</name>
    <name type="common">Gray short-tailed opossum</name>
    <dbReference type="NCBI Taxonomy" id="13616"/>
    <lineage>
        <taxon>Eukaryota</taxon>
        <taxon>Metazoa</taxon>
        <taxon>Chordata</taxon>
        <taxon>Craniata</taxon>
        <taxon>Vertebrata</taxon>
        <taxon>Euteleostomi</taxon>
        <taxon>Mammalia</taxon>
        <taxon>Metatheria</taxon>
        <taxon>Didelphimorphia</taxon>
        <taxon>Didelphidae</taxon>
        <taxon>Monodelphis</taxon>
    </lineage>
</organism>
<keyword evidence="12 15" id="KW-0472">Membrane</keyword>
<dbReference type="STRING" id="13616.ENSMODP00000012838"/>
<sequence>MWFEILPGLAIMGVCLTIPGFSTILIHKYTNGGKEKRIARNHYQWSLMERDRRLSGTNRYYESK</sequence>
<comment type="similarity">
    <text evidence="3">Belongs to the complex I NDUFA1 subunit family.</text>
</comment>
<dbReference type="FunCoup" id="F6W6M1">
    <property type="interactions" value="214"/>
</dbReference>
<evidence type="ECO:0000256" key="13">
    <source>
        <dbReference type="ARBA" id="ARBA00029847"/>
    </source>
</evidence>
<dbReference type="PANTHER" id="PTHR17098:SF2">
    <property type="entry name" value="NADH DEHYDROGENASE [UBIQUINONE] 1 ALPHA SUBCOMPLEX SUBUNIT 1"/>
    <property type="match status" value="1"/>
</dbReference>
<keyword evidence="5" id="KW-0813">Transport</keyword>
<evidence type="ECO:0000256" key="3">
    <source>
        <dbReference type="ARBA" id="ARBA00009960"/>
    </source>
</evidence>
<reference evidence="16 17" key="1">
    <citation type="journal article" date="2007" name="Nature">
        <title>Genome of the marsupial Monodelphis domestica reveals innovation in non-coding sequences.</title>
        <authorList>
            <person name="Mikkelsen T.S."/>
            <person name="Wakefield M.J."/>
            <person name="Aken B."/>
            <person name="Amemiya C.T."/>
            <person name="Chang J.L."/>
            <person name="Duke S."/>
            <person name="Garber M."/>
            <person name="Gentles A.J."/>
            <person name="Goodstadt L."/>
            <person name="Heger A."/>
            <person name="Jurka J."/>
            <person name="Kamal M."/>
            <person name="Mauceli E."/>
            <person name="Searle S.M."/>
            <person name="Sharpe T."/>
            <person name="Baker M.L."/>
            <person name="Batzer M.A."/>
            <person name="Benos P.V."/>
            <person name="Belov K."/>
            <person name="Clamp M."/>
            <person name="Cook A."/>
            <person name="Cuff J."/>
            <person name="Das R."/>
            <person name="Davidow L."/>
            <person name="Deakin J.E."/>
            <person name="Fazzari M.J."/>
            <person name="Glass J.L."/>
            <person name="Grabherr M."/>
            <person name="Greally J.M."/>
            <person name="Gu W."/>
            <person name="Hore T.A."/>
            <person name="Huttley G.A."/>
            <person name="Kleber M."/>
            <person name="Jirtle R.L."/>
            <person name="Koina E."/>
            <person name="Lee J.T."/>
            <person name="Mahony S."/>
            <person name="Marra M.A."/>
            <person name="Miller R.D."/>
            <person name="Nicholls R.D."/>
            <person name="Oda M."/>
            <person name="Papenfuss A.T."/>
            <person name="Parra Z.E."/>
            <person name="Pollock D.D."/>
            <person name="Ray D.A."/>
            <person name="Schein J.E."/>
            <person name="Speed T.P."/>
            <person name="Thompson K."/>
            <person name="VandeBerg J.L."/>
            <person name="Wade C.M."/>
            <person name="Walker J.A."/>
            <person name="Waters P.D."/>
            <person name="Webber C."/>
            <person name="Weidman J.R."/>
            <person name="Xie X."/>
            <person name="Zody M.C."/>
            <person name="Baldwin J."/>
            <person name="Abdouelleil A."/>
            <person name="Abdulkadir J."/>
            <person name="Abebe A."/>
            <person name="Abera B."/>
            <person name="Abreu J."/>
            <person name="Acer S.C."/>
            <person name="Aftuck L."/>
            <person name="Alexander A."/>
            <person name="An P."/>
            <person name="Anderson E."/>
            <person name="Anderson S."/>
            <person name="Arachi H."/>
            <person name="Azer M."/>
            <person name="Bachantsang P."/>
            <person name="Barry A."/>
            <person name="Bayul T."/>
            <person name="Berlin A."/>
            <person name="Bessette D."/>
            <person name="Bloom T."/>
            <person name="Bloom T."/>
            <person name="Boguslavskiy L."/>
            <person name="Bonnet C."/>
            <person name="Boukhgalter B."/>
            <person name="Bourzgui I."/>
            <person name="Brown A."/>
            <person name="Cahill P."/>
            <person name="Channer S."/>
            <person name="Cheshatsang Y."/>
            <person name="Chuda L."/>
            <person name="Citroen M."/>
            <person name="Collymore A."/>
            <person name="Cooke P."/>
            <person name="Costello M."/>
            <person name="D'Aco K."/>
            <person name="Daza R."/>
            <person name="De Haan G."/>
            <person name="DeGray S."/>
            <person name="DeMaso C."/>
            <person name="Dhargay N."/>
            <person name="Dooley K."/>
            <person name="Dooley E."/>
            <person name="Doricent M."/>
            <person name="Dorje P."/>
            <person name="Dorjee K."/>
            <person name="Dupes A."/>
            <person name="Elong R."/>
            <person name="Falk J."/>
            <person name="Farina A."/>
            <person name="Faro S."/>
            <person name="Ferguson D."/>
            <person name="Fisher S."/>
            <person name="Foley C.D."/>
            <person name="Franke A."/>
            <person name="Friedrich D."/>
            <person name="Gadbois L."/>
            <person name="Gearin G."/>
            <person name="Gearin C.R."/>
            <person name="Giannoukos G."/>
            <person name="Goode T."/>
            <person name="Graham J."/>
            <person name="Grandbois E."/>
            <person name="Grewal S."/>
            <person name="Gyaltsen K."/>
            <person name="Hafez N."/>
            <person name="Hagos B."/>
            <person name="Hall J."/>
            <person name="Henson C."/>
            <person name="Hollinger A."/>
            <person name="Honan T."/>
            <person name="Huard M.D."/>
            <person name="Hughes L."/>
            <person name="Hurhula B."/>
            <person name="Husby M.E."/>
            <person name="Kamat A."/>
            <person name="Kanga B."/>
            <person name="Kashin S."/>
            <person name="Khazanovich D."/>
            <person name="Kisner P."/>
            <person name="Lance K."/>
            <person name="Lara M."/>
            <person name="Lee W."/>
            <person name="Lennon N."/>
            <person name="Letendre F."/>
            <person name="LeVine R."/>
            <person name="Lipovsky A."/>
            <person name="Liu X."/>
            <person name="Liu J."/>
            <person name="Liu S."/>
            <person name="Lokyitsang T."/>
            <person name="Lokyitsang Y."/>
            <person name="Lubonja R."/>
            <person name="Lui A."/>
            <person name="MacDonald P."/>
            <person name="Magnisalis V."/>
            <person name="Maru K."/>
            <person name="Matthews C."/>
            <person name="McCusker W."/>
            <person name="McDonough S."/>
            <person name="Mehta T."/>
            <person name="Meldrim J."/>
            <person name="Meneus L."/>
            <person name="Mihai O."/>
            <person name="Mihalev A."/>
            <person name="Mihova T."/>
            <person name="Mittelman R."/>
            <person name="Mlenga V."/>
            <person name="Montmayeur A."/>
            <person name="Mulrain L."/>
            <person name="Navidi A."/>
            <person name="Naylor J."/>
            <person name="Negash T."/>
            <person name="Nguyen T."/>
            <person name="Nguyen N."/>
            <person name="Nicol R."/>
            <person name="Norbu C."/>
            <person name="Norbu N."/>
            <person name="Novod N."/>
            <person name="O'Neill B."/>
            <person name="Osman S."/>
            <person name="Markiewicz E."/>
            <person name="Oyono O.L."/>
            <person name="Patti C."/>
            <person name="Phunkhang P."/>
            <person name="Pierre F."/>
            <person name="Priest M."/>
            <person name="Raghuraman S."/>
            <person name="Rege F."/>
            <person name="Reyes R."/>
            <person name="Rise C."/>
            <person name="Rogov P."/>
            <person name="Ross K."/>
            <person name="Ryan E."/>
            <person name="Settipalli S."/>
            <person name="Shea T."/>
            <person name="Sherpa N."/>
            <person name="Shi L."/>
            <person name="Shih D."/>
            <person name="Sparrow T."/>
            <person name="Spaulding J."/>
            <person name="Stalker J."/>
            <person name="Stange-Thomann N."/>
            <person name="Stavropoulos S."/>
            <person name="Stone C."/>
            <person name="Strader C."/>
            <person name="Tesfaye S."/>
            <person name="Thomson T."/>
            <person name="Thoulutsang Y."/>
            <person name="Thoulutsang D."/>
            <person name="Topham K."/>
            <person name="Topping I."/>
            <person name="Tsamla T."/>
            <person name="Vassiliev H."/>
            <person name="Vo A."/>
            <person name="Wangchuk T."/>
            <person name="Wangdi T."/>
            <person name="Weiand M."/>
            <person name="Wilkinson J."/>
            <person name="Wilson A."/>
            <person name="Yadav S."/>
            <person name="Young G."/>
            <person name="Yu Q."/>
            <person name="Zembek L."/>
            <person name="Zhong D."/>
            <person name="Zimmer A."/>
            <person name="Zwirko Z."/>
            <person name="Jaffe D.B."/>
            <person name="Alvarez P."/>
            <person name="Brockman W."/>
            <person name="Butler J."/>
            <person name="Chin C."/>
            <person name="Gnerre S."/>
            <person name="MacCallum I."/>
            <person name="Graves J.A."/>
            <person name="Ponting C.P."/>
            <person name="Breen M."/>
            <person name="Samollow P.B."/>
            <person name="Lander E.S."/>
            <person name="Lindblad-Toh K."/>
        </authorList>
    </citation>
    <scope>NUCLEOTIDE SEQUENCE [LARGE SCALE GENOMIC DNA]</scope>
</reference>
<reference evidence="16" key="2">
    <citation type="submission" date="2025-08" db="UniProtKB">
        <authorList>
            <consortium name="Ensembl"/>
        </authorList>
    </citation>
    <scope>IDENTIFICATION</scope>
</reference>
<evidence type="ECO:0000256" key="12">
    <source>
        <dbReference type="ARBA" id="ARBA00023136"/>
    </source>
</evidence>
<keyword evidence="11" id="KW-0496">Mitochondrion</keyword>
<dbReference type="eggNOG" id="ENOG502S3S5">
    <property type="taxonomic scope" value="Eukaryota"/>
</dbReference>
<keyword evidence="8" id="KW-0999">Mitochondrion inner membrane</keyword>
<evidence type="ECO:0000256" key="1">
    <source>
        <dbReference type="ARBA" id="ARBA00003195"/>
    </source>
</evidence>
<proteinExistence type="inferred from homology"/>
<dbReference type="Pfam" id="PF15879">
    <property type="entry name" value="MWFE"/>
    <property type="match status" value="1"/>
</dbReference>
<evidence type="ECO:0000256" key="5">
    <source>
        <dbReference type="ARBA" id="ARBA00022448"/>
    </source>
</evidence>
<evidence type="ECO:0000256" key="11">
    <source>
        <dbReference type="ARBA" id="ARBA00023128"/>
    </source>
</evidence>
<evidence type="ECO:0000256" key="4">
    <source>
        <dbReference type="ARBA" id="ARBA00016392"/>
    </source>
</evidence>
<protein>
    <recommendedName>
        <fullName evidence="4">NADH dehydrogenase [ubiquinone] 1 alpha subcomplex subunit 1</fullName>
    </recommendedName>
    <alternativeName>
        <fullName evidence="14">Complex I-MWFE</fullName>
    </alternativeName>
    <alternativeName>
        <fullName evidence="13">NADH-ubiquinone oxidoreductase MWFE subunit</fullName>
    </alternativeName>
</protein>
<evidence type="ECO:0000256" key="10">
    <source>
        <dbReference type="ARBA" id="ARBA00022989"/>
    </source>
</evidence>
<dbReference type="OMA" id="WALMERD"/>
<keyword evidence="9" id="KW-0249">Electron transport</keyword>
<keyword evidence="17" id="KW-1185">Reference proteome</keyword>
<evidence type="ECO:0000256" key="14">
    <source>
        <dbReference type="ARBA" id="ARBA00033255"/>
    </source>
</evidence>
<evidence type="ECO:0000256" key="15">
    <source>
        <dbReference type="SAM" id="Phobius"/>
    </source>
</evidence>
<reference evidence="16" key="3">
    <citation type="submission" date="2025-09" db="UniProtKB">
        <authorList>
            <consortium name="Ensembl"/>
        </authorList>
    </citation>
    <scope>IDENTIFICATION</scope>
</reference>
<dbReference type="GO" id="GO:0045271">
    <property type="term" value="C:respiratory chain complex I"/>
    <property type="evidence" value="ECO:0000318"/>
    <property type="project" value="GO_Central"/>
</dbReference>
<dbReference type="AlphaFoldDB" id="F6W6M1"/>
<dbReference type="Proteomes" id="UP000002280">
    <property type="component" value="Chromosome X"/>
</dbReference>
<evidence type="ECO:0000256" key="6">
    <source>
        <dbReference type="ARBA" id="ARBA00022660"/>
    </source>
</evidence>
<name>F6W6M1_MONDO</name>
<dbReference type="HOGENOM" id="CLU_185502_2_0_1"/>
<evidence type="ECO:0000313" key="16">
    <source>
        <dbReference type="Ensembl" id="ENSMODP00000012838.3"/>
    </source>
</evidence>
<gene>
    <name evidence="16" type="primary">NDUFA1</name>
</gene>
<dbReference type="Ensembl" id="ENSMODT00000013073.3">
    <property type="protein sequence ID" value="ENSMODP00000012838.3"/>
    <property type="gene ID" value="ENSMODG00000010245.3"/>
</dbReference>
<dbReference type="GeneTree" id="ENSGT00390000007560"/>
<evidence type="ECO:0000256" key="9">
    <source>
        <dbReference type="ARBA" id="ARBA00022982"/>
    </source>
</evidence>
<dbReference type="InterPro" id="IPR017384">
    <property type="entry name" value="NADH_Ub_cplx-1_asu_su-1"/>
</dbReference>
<feature type="transmembrane region" description="Helical" evidence="15">
    <location>
        <begin position="6"/>
        <end position="27"/>
    </location>
</feature>
<dbReference type="PANTHER" id="PTHR17098">
    <property type="entry name" value="NADH-UBIQUINONE OXIDOREDUCTASE MWFE SUBUNIT"/>
    <property type="match status" value="1"/>
</dbReference>
<evidence type="ECO:0000313" key="17">
    <source>
        <dbReference type="Proteomes" id="UP000002280"/>
    </source>
</evidence>
<evidence type="ECO:0000256" key="2">
    <source>
        <dbReference type="ARBA" id="ARBA00004298"/>
    </source>
</evidence>
<accession>F6W6M1</accession>
<evidence type="ECO:0000256" key="8">
    <source>
        <dbReference type="ARBA" id="ARBA00022792"/>
    </source>
</evidence>
<keyword evidence="6" id="KW-0679">Respiratory chain</keyword>
<dbReference type="GO" id="GO:0005743">
    <property type="term" value="C:mitochondrial inner membrane"/>
    <property type="evidence" value="ECO:0007669"/>
    <property type="project" value="UniProtKB-SubCell"/>
</dbReference>
<comment type="subcellular location">
    <subcellularLocation>
        <location evidence="2">Mitochondrion inner membrane</location>
        <topology evidence="2">Single-pass membrane protein</topology>
        <orientation evidence="2">Matrix side</orientation>
    </subcellularLocation>
</comment>
<comment type="function">
    <text evidence="1">Accessory subunit of the mitochondrial membrane respiratory chain NADH dehydrogenase (Complex I), that is believed not to be involved in catalysis. Complex I functions in the transfer of electrons from NADH to the respiratory chain. The immediate electron acceptor for the enzyme is believed to be ubiquinone.</text>
</comment>
<evidence type="ECO:0000256" key="7">
    <source>
        <dbReference type="ARBA" id="ARBA00022692"/>
    </source>
</evidence>
<dbReference type="Bgee" id="ENSMODG00000010245">
    <property type="expression patterns" value="Expressed in heart and 19 other cell types or tissues"/>
</dbReference>